<organism evidence="2 3">
    <name type="scientific">Dietzia cinnamea</name>
    <dbReference type="NCBI Taxonomy" id="321318"/>
    <lineage>
        <taxon>Bacteria</taxon>
        <taxon>Bacillati</taxon>
        <taxon>Actinomycetota</taxon>
        <taxon>Actinomycetes</taxon>
        <taxon>Mycobacteriales</taxon>
        <taxon>Dietziaceae</taxon>
        <taxon>Dietzia</taxon>
    </lineage>
</organism>
<feature type="region of interest" description="Disordered" evidence="1">
    <location>
        <begin position="1"/>
        <end position="36"/>
    </location>
</feature>
<feature type="region of interest" description="Disordered" evidence="1">
    <location>
        <begin position="222"/>
        <end position="313"/>
    </location>
</feature>
<proteinExistence type="predicted"/>
<dbReference type="EMBL" id="JALXTC010000082">
    <property type="protein sequence ID" value="MCT2118861.1"/>
    <property type="molecule type" value="Genomic_DNA"/>
</dbReference>
<evidence type="ECO:0000313" key="2">
    <source>
        <dbReference type="EMBL" id="MCT2118861.1"/>
    </source>
</evidence>
<protein>
    <submittedName>
        <fullName evidence="2">DUF3710 domain-containing protein</fullName>
    </submittedName>
</protein>
<dbReference type="RefSeq" id="WP_109148900.1">
    <property type="nucleotide sequence ID" value="NZ_JAFFGT010000029.1"/>
</dbReference>
<name>A0AAW5QCY9_9ACTN</name>
<accession>A0AAW5QCY9</accession>
<dbReference type="InterPro" id="IPR022183">
    <property type="entry name" value="DUF3710"/>
</dbReference>
<feature type="compositionally biased region" description="Basic and acidic residues" evidence="1">
    <location>
        <begin position="296"/>
        <end position="313"/>
    </location>
</feature>
<evidence type="ECO:0000256" key="1">
    <source>
        <dbReference type="SAM" id="MobiDB-lite"/>
    </source>
</evidence>
<reference evidence="2" key="1">
    <citation type="submission" date="2022-04" db="EMBL/GenBank/DDBJ databases">
        <title>Human microbiome associated bacterial genomes.</title>
        <authorList>
            <person name="Sandstrom S."/>
            <person name="Salamzade R."/>
            <person name="Kalan L.R."/>
        </authorList>
    </citation>
    <scope>NUCLEOTIDE SEQUENCE</scope>
    <source>
        <strain evidence="2">P3-SID1762</strain>
    </source>
</reference>
<gene>
    <name evidence="2" type="ORF">M3D93_14065</name>
</gene>
<dbReference type="Pfam" id="PF12502">
    <property type="entry name" value="DUF3710"/>
    <property type="match status" value="1"/>
</dbReference>
<comment type="caution">
    <text evidence="2">The sequence shown here is derived from an EMBL/GenBank/DDBJ whole genome shotgun (WGS) entry which is preliminary data.</text>
</comment>
<feature type="compositionally biased region" description="Low complexity" evidence="1">
    <location>
        <begin position="14"/>
        <end position="27"/>
    </location>
</feature>
<feature type="compositionally biased region" description="Low complexity" evidence="1">
    <location>
        <begin position="222"/>
        <end position="295"/>
    </location>
</feature>
<dbReference type="AlphaFoldDB" id="A0AAW5QCY9"/>
<evidence type="ECO:0000313" key="3">
    <source>
        <dbReference type="Proteomes" id="UP001206890"/>
    </source>
</evidence>
<dbReference type="Proteomes" id="UP001206890">
    <property type="component" value="Unassembled WGS sequence"/>
</dbReference>
<sequence length="313" mass="32451">MFGRKKPVTGARDAAASAEPESQAPSSTGPHDRSSVPDVREYYTALGYGHIDLGSLVIGVPRGRDLNVALDPAGQPEFHVVTQVSRVIPRAFAAPKSAGQWRTMVAGMREQLEQQGADVSVVDGPWGRELVAVLPGAVFRAIGVDGYRWTAEVRVMATPELAEQAAEEGREVFRHLLINRGDGPMPVREQLPLTIPDEIQQALTQARSQQAAQQQAQAYQQQMAAGQQGRSGQATQAGAQAASANPQAAPGNPQSAPGNPQAAAQSPGAAAAPQSGSAAPSTGGTAASSTGGTAAPRRDGSAMDRLRGADDDL</sequence>